<dbReference type="EC" id="5.4.99.-" evidence="3"/>
<evidence type="ECO:0000313" key="5">
    <source>
        <dbReference type="EMBL" id="MEQ2471872.1"/>
    </source>
</evidence>
<dbReference type="Gene3D" id="3.30.2350.10">
    <property type="entry name" value="Pseudouridine synthase"/>
    <property type="match status" value="1"/>
</dbReference>
<sequence length="324" mass="36055">MRHGIQKTVSTEYDGSTLYHFLREGMGLAKKEISRAKFLEDGICVDGERQKVTAQVRKGQQVTVQTEKPDAVSGHLKASNAPLEILYEDMDVVVVNKPSGIPVHPSGRQTFEADTLANRLVHYLREKGEEGVIRIIGRLDKDTSGVVLAAKNRTTAARLEQQRERGRLHKTYLALTDGIPEPEQGTVEKWLVSDPADKTRMQVCPTGDMHGRYAMTCYKTVKKWEIKNTALLELRLKTGRTHQIRVHMQSIGCPLTGDSLYGKVVGSAGPESRAKAQEECGTRMNRTALHAVSLDFCQPFTGEPIHIEAPIPKDIARFMADVLE</sequence>
<dbReference type="EMBL" id="JBBMFE010000003">
    <property type="protein sequence ID" value="MEQ2471872.1"/>
    <property type="molecule type" value="Genomic_DNA"/>
</dbReference>
<dbReference type="PANTHER" id="PTHR21600">
    <property type="entry name" value="MITOCHONDRIAL RNA PSEUDOURIDINE SYNTHASE"/>
    <property type="match status" value="1"/>
</dbReference>
<name>A0ABV1FGR9_9FIRM</name>
<dbReference type="CDD" id="cd02869">
    <property type="entry name" value="PseudoU_synth_RluA_like"/>
    <property type="match status" value="1"/>
</dbReference>
<comment type="caution">
    <text evidence="5">The sequence shown here is derived from an EMBL/GenBank/DDBJ whole genome shotgun (WGS) entry which is preliminary data.</text>
</comment>
<dbReference type="InterPro" id="IPR006225">
    <property type="entry name" value="PsdUridine_synth_RluC/D"/>
</dbReference>
<keyword evidence="6" id="KW-1185">Reference proteome</keyword>
<dbReference type="Proteomes" id="UP001438008">
    <property type="component" value="Unassembled WGS sequence"/>
</dbReference>
<protein>
    <recommendedName>
        <fullName evidence="3">Pseudouridine synthase</fullName>
        <ecNumber evidence="3">5.4.99.-</ecNumber>
    </recommendedName>
</protein>
<dbReference type="PANTHER" id="PTHR21600:SF87">
    <property type="entry name" value="RNA PSEUDOURIDYLATE SYNTHASE DOMAIN-CONTAINING PROTEIN 1"/>
    <property type="match status" value="1"/>
</dbReference>
<dbReference type="InterPro" id="IPR050188">
    <property type="entry name" value="RluA_PseudoU_synthase"/>
</dbReference>
<dbReference type="RefSeq" id="WP_349164045.1">
    <property type="nucleotide sequence ID" value="NZ_JBBMFE010000003.1"/>
</dbReference>
<dbReference type="InterPro" id="IPR020103">
    <property type="entry name" value="PsdUridine_synth_cat_dom_sf"/>
</dbReference>
<proteinExistence type="inferred from homology"/>
<accession>A0ABV1FGR9</accession>
<comment type="similarity">
    <text evidence="2 3">Belongs to the pseudouridine synthase RluA family.</text>
</comment>
<comment type="function">
    <text evidence="3">Responsible for synthesis of pseudouridine from uracil.</text>
</comment>
<feature type="domain" description="Pseudouridine synthase RsuA/RluA-like" evidence="4">
    <location>
        <begin position="91"/>
        <end position="250"/>
    </location>
</feature>
<evidence type="ECO:0000313" key="6">
    <source>
        <dbReference type="Proteomes" id="UP001438008"/>
    </source>
</evidence>
<evidence type="ECO:0000256" key="1">
    <source>
        <dbReference type="ARBA" id="ARBA00000073"/>
    </source>
</evidence>
<gene>
    <name evidence="5" type="ORF">WMO29_05115</name>
</gene>
<dbReference type="SUPFAM" id="SSF55120">
    <property type="entry name" value="Pseudouridine synthase"/>
    <property type="match status" value="1"/>
</dbReference>
<evidence type="ECO:0000256" key="2">
    <source>
        <dbReference type="ARBA" id="ARBA00010876"/>
    </source>
</evidence>
<comment type="catalytic activity">
    <reaction evidence="1 3">
        <text>a uridine in RNA = a pseudouridine in RNA</text>
        <dbReference type="Rhea" id="RHEA:48348"/>
        <dbReference type="Rhea" id="RHEA-COMP:12068"/>
        <dbReference type="Rhea" id="RHEA-COMP:12069"/>
        <dbReference type="ChEBI" id="CHEBI:65314"/>
        <dbReference type="ChEBI" id="CHEBI:65315"/>
    </reaction>
</comment>
<evidence type="ECO:0000259" key="4">
    <source>
        <dbReference type="Pfam" id="PF00849"/>
    </source>
</evidence>
<dbReference type="NCBIfam" id="TIGR00005">
    <property type="entry name" value="rluA_subfam"/>
    <property type="match status" value="1"/>
</dbReference>
<keyword evidence="3 5" id="KW-0413">Isomerase</keyword>
<dbReference type="Pfam" id="PF00849">
    <property type="entry name" value="PseudoU_synth_2"/>
    <property type="match status" value="1"/>
</dbReference>
<organism evidence="5 6">
    <name type="scientific">Laedolimicola intestinihominis</name>
    <dbReference type="NCBI Taxonomy" id="3133166"/>
    <lineage>
        <taxon>Bacteria</taxon>
        <taxon>Bacillati</taxon>
        <taxon>Bacillota</taxon>
        <taxon>Clostridia</taxon>
        <taxon>Lachnospirales</taxon>
        <taxon>Lachnospiraceae</taxon>
        <taxon>Laedolimicola</taxon>
    </lineage>
</organism>
<dbReference type="GO" id="GO:0016853">
    <property type="term" value="F:isomerase activity"/>
    <property type="evidence" value="ECO:0007669"/>
    <property type="project" value="UniProtKB-KW"/>
</dbReference>
<reference evidence="5 6" key="1">
    <citation type="submission" date="2024-03" db="EMBL/GenBank/DDBJ databases">
        <title>Human intestinal bacterial collection.</title>
        <authorList>
            <person name="Pauvert C."/>
            <person name="Hitch T.C.A."/>
            <person name="Clavel T."/>
        </authorList>
    </citation>
    <scope>NUCLEOTIDE SEQUENCE [LARGE SCALE GENOMIC DNA]</scope>
    <source>
        <strain evidence="5 6">CLA-AA-H132</strain>
    </source>
</reference>
<dbReference type="InterPro" id="IPR006145">
    <property type="entry name" value="PsdUridine_synth_RsuA/RluA"/>
</dbReference>
<evidence type="ECO:0000256" key="3">
    <source>
        <dbReference type="RuleBase" id="RU362028"/>
    </source>
</evidence>